<sequence length="799" mass="92815">MMDSIENFSFFKFSTLLITPGGFAVRQKLKKKIRDQGLSLTDFLNQRKHQIYHLYKRDPCCMCQPQANNQQHGRGLLSKDWSLLFEKRNQKCKLSNKTCCCNFTAYNRREEDLDITLVVFLLINLFSLSDEEKKNLKDLREHRNFHAHALTTHIEDMEYVKRFTEATSLIKAIAQSCGDPQIHKRVCREIRDIMDSYVYNACHKEIVSWNRDNQMTCERLEEAMTVIENILKQEKETALKTSEENQKEKGSESGELSPEKCAAKLRKKLKEIKGHTFHDCSHRRNPRPSVCKRNNSKTLPPTLKRKQYEKASSVWTASIESLKEDEKDFLLKVMRMCQTESLEEIEEFLRDFKQRCQLFRIMDKKGYRAIHYTAERNDDDVRSIIDLLLDHGAEINDQTSEGMTVLHIACKNGNVELVEYCLSKDSSLLNMEDRFGFNAALFAVFYGQMAVFQILRRERDLKIKSEKTSMNIFHLACLSGEMDTFLNIFNNYCDIKRDTDKEERNILHYVARGGNNDILDFLLKDAWALEKLEEDSRNTGSILHIVCLYGHVEMCRKLISKYPNMLHKRDRDGFHAMQYAVMGGNPEVMRHLKDILNEMVEKYVEFATEERKSDILQLACLYRKNEMWKFIANEFPNLLLKRDHDGWCMTHVAASCNNWEVLKIVLETGGALKNKHMLGWNERDNLERTALHIAGLYGNLDVCNYIVRAFPQIITEKDVDGCLACTLAAKGGNFEAFCLLFDLSSGNINNDDKSNILEAAKESINPEMMKLITEKYTDLQLREHAMQTNLNVADIQLNV</sequence>
<feature type="repeat" description="ANK" evidence="3">
    <location>
        <begin position="365"/>
        <end position="400"/>
    </location>
</feature>
<dbReference type="Gene3D" id="1.25.40.20">
    <property type="entry name" value="Ankyrin repeat-containing domain"/>
    <property type="match status" value="3"/>
</dbReference>
<proteinExistence type="predicted"/>
<evidence type="ECO:0000256" key="3">
    <source>
        <dbReference type="PROSITE-ProRule" id="PRU00023"/>
    </source>
</evidence>
<dbReference type="Pfam" id="PF13637">
    <property type="entry name" value="Ank_4"/>
    <property type="match status" value="1"/>
</dbReference>
<dbReference type="PROSITE" id="PS50297">
    <property type="entry name" value="ANK_REP_REGION"/>
    <property type="match status" value="2"/>
</dbReference>
<evidence type="ECO:0000256" key="2">
    <source>
        <dbReference type="ARBA" id="ARBA00023043"/>
    </source>
</evidence>
<dbReference type="InterPro" id="IPR036770">
    <property type="entry name" value="Ankyrin_rpt-contain_sf"/>
</dbReference>
<dbReference type="InterPro" id="IPR002110">
    <property type="entry name" value="Ankyrin_rpt"/>
</dbReference>
<dbReference type="PANTHER" id="PTHR24198">
    <property type="entry name" value="ANKYRIN REPEAT AND PROTEIN KINASE DOMAIN-CONTAINING PROTEIN"/>
    <property type="match status" value="1"/>
</dbReference>
<feature type="repeat" description="ANK" evidence="3">
    <location>
        <begin position="401"/>
        <end position="433"/>
    </location>
</feature>
<keyword evidence="2 3" id="KW-0040">ANK repeat</keyword>
<dbReference type="Proteomes" id="UP000694844">
    <property type="component" value="Chromosome 8"/>
</dbReference>
<organism evidence="5 7">
    <name type="scientific">Crassostrea virginica</name>
    <name type="common">Eastern oyster</name>
    <dbReference type="NCBI Taxonomy" id="6565"/>
    <lineage>
        <taxon>Eukaryota</taxon>
        <taxon>Metazoa</taxon>
        <taxon>Spiralia</taxon>
        <taxon>Lophotrochozoa</taxon>
        <taxon>Mollusca</taxon>
        <taxon>Bivalvia</taxon>
        <taxon>Autobranchia</taxon>
        <taxon>Pteriomorphia</taxon>
        <taxon>Ostreida</taxon>
        <taxon>Ostreoidea</taxon>
        <taxon>Ostreidae</taxon>
        <taxon>Crassostrea</taxon>
    </lineage>
</organism>
<evidence type="ECO:0000313" key="5">
    <source>
        <dbReference type="Proteomes" id="UP000694844"/>
    </source>
</evidence>
<name>A0A8B8B281_CRAVI</name>
<dbReference type="SMART" id="SM00248">
    <property type="entry name" value="ANK"/>
    <property type="match status" value="11"/>
</dbReference>
<accession>A0A8B8B281</accession>
<dbReference type="KEGG" id="cvn:111106854"/>
<dbReference type="AlphaFoldDB" id="A0A8B8B281"/>
<dbReference type="Pfam" id="PF12796">
    <property type="entry name" value="Ank_2"/>
    <property type="match status" value="2"/>
</dbReference>
<gene>
    <name evidence="6 7" type="primary">LOC111106854</name>
</gene>
<dbReference type="RefSeq" id="XP_022297410.1">
    <property type="nucleotide sequence ID" value="XM_022441702.1"/>
</dbReference>
<dbReference type="RefSeq" id="XP_022297411.1">
    <property type="nucleotide sequence ID" value="XM_022441703.1"/>
</dbReference>
<evidence type="ECO:0000256" key="4">
    <source>
        <dbReference type="SAM" id="MobiDB-lite"/>
    </source>
</evidence>
<feature type="region of interest" description="Disordered" evidence="4">
    <location>
        <begin position="276"/>
        <end position="305"/>
    </location>
</feature>
<evidence type="ECO:0000256" key="1">
    <source>
        <dbReference type="ARBA" id="ARBA00022737"/>
    </source>
</evidence>
<dbReference type="SUPFAM" id="SSF48403">
    <property type="entry name" value="Ankyrin repeat"/>
    <property type="match status" value="1"/>
</dbReference>
<reference evidence="6 7" key="1">
    <citation type="submission" date="2025-04" db="UniProtKB">
        <authorList>
            <consortium name="RefSeq"/>
        </authorList>
    </citation>
    <scope>IDENTIFICATION</scope>
    <source>
        <tissue evidence="6 7">Whole sample</tissue>
    </source>
</reference>
<dbReference type="GeneID" id="111106854"/>
<keyword evidence="5" id="KW-1185">Reference proteome</keyword>
<dbReference type="PROSITE" id="PS50088">
    <property type="entry name" value="ANK_REPEAT"/>
    <property type="match status" value="2"/>
</dbReference>
<keyword evidence="1" id="KW-0677">Repeat</keyword>
<feature type="region of interest" description="Disordered" evidence="4">
    <location>
        <begin position="237"/>
        <end position="258"/>
    </location>
</feature>
<evidence type="ECO:0000313" key="7">
    <source>
        <dbReference type="RefSeq" id="XP_022297411.1"/>
    </source>
</evidence>
<dbReference type="PANTHER" id="PTHR24198:SF165">
    <property type="entry name" value="ANKYRIN REPEAT-CONTAINING PROTEIN-RELATED"/>
    <property type="match status" value="1"/>
</dbReference>
<dbReference type="OrthoDB" id="6155994at2759"/>
<evidence type="ECO:0000313" key="6">
    <source>
        <dbReference type="RefSeq" id="XP_022297410.1"/>
    </source>
</evidence>
<protein>
    <submittedName>
        <fullName evidence="6 7">Uncharacterized protein LOC111106854</fullName>
    </submittedName>
</protein>